<evidence type="ECO:0000256" key="3">
    <source>
        <dbReference type="ARBA" id="ARBA00022692"/>
    </source>
</evidence>
<dbReference type="GO" id="GO:0044781">
    <property type="term" value="P:bacterial-type flagellum organization"/>
    <property type="evidence" value="ECO:0007669"/>
    <property type="project" value="InterPro"/>
</dbReference>
<evidence type="ECO:0000256" key="5">
    <source>
        <dbReference type="ARBA" id="ARBA00023136"/>
    </source>
</evidence>
<accession>A0A5B9W6I6</accession>
<dbReference type="GO" id="GO:0016020">
    <property type="term" value="C:membrane"/>
    <property type="evidence" value="ECO:0007669"/>
    <property type="project" value="InterPro"/>
</dbReference>
<reference evidence="7 8" key="1">
    <citation type="submission" date="2019-08" db="EMBL/GenBank/DDBJ databases">
        <title>Deep-cultivation of Planctomycetes and their phenomic and genomic characterization uncovers novel biology.</title>
        <authorList>
            <person name="Wiegand S."/>
            <person name="Jogler M."/>
            <person name="Boedeker C."/>
            <person name="Pinto D."/>
            <person name="Vollmers J."/>
            <person name="Rivas-Marin E."/>
            <person name="Kohn T."/>
            <person name="Peeters S.H."/>
            <person name="Heuer A."/>
            <person name="Rast P."/>
            <person name="Oberbeckmann S."/>
            <person name="Bunk B."/>
            <person name="Jeske O."/>
            <person name="Meyerdierks A."/>
            <person name="Storesund J.E."/>
            <person name="Kallscheuer N."/>
            <person name="Luecker S."/>
            <person name="Lage O.M."/>
            <person name="Pohl T."/>
            <person name="Merkel B.J."/>
            <person name="Hornburger P."/>
            <person name="Mueller R.-W."/>
            <person name="Bruemmer F."/>
            <person name="Labrenz M."/>
            <person name="Spormann A.M."/>
            <person name="Op den Camp H."/>
            <person name="Overmann J."/>
            <person name="Amann R."/>
            <person name="Jetten M.S.M."/>
            <person name="Mascher T."/>
            <person name="Medema M.H."/>
            <person name="Devos D.P."/>
            <person name="Kaster A.-K."/>
            <person name="Ovreas L."/>
            <person name="Rohde M."/>
            <person name="Galperin M.Y."/>
            <person name="Jogler C."/>
        </authorList>
    </citation>
    <scope>NUCLEOTIDE SEQUENCE [LARGE SCALE GENOMIC DNA]</scope>
    <source>
        <strain evidence="7 8">OJF2</strain>
    </source>
</reference>
<comment type="subcellular location">
    <subcellularLocation>
        <location evidence="1">Cell membrane</location>
    </subcellularLocation>
</comment>
<keyword evidence="4" id="KW-1133">Transmembrane helix</keyword>
<keyword evidence="6" id="KW-0732">Signal</keyword>
<protein>
    <submittedName>
        <fullName evidence="7">Flagellar biosynthesis protein, FliO</fullName>
    </submittedName>
</protein>
<dbReference type="InterPro" id="IPR022781">
    <property type="entry name" value="Flagellar_biosynth_FliO"/>
</dbReference>
<dbReference type="Pfam" id="PF04347">
    <property type="entry name" value="FliO"/>
    <property type="match status" value="1"/>
</dbReference>
<dbReference type="Proteomes" id="UP000324233">
    <property type="component" value="Chromosome"/>
</dbReference>
<name>A0A5B9W6I6_9BACT</name>
<keyword evidence="7" id="KW-0282">Flagellum</keyword>
<evidence type="ECO:0000313" key="8">
    <source>
        <dbReference type="Proteomes" id="UP000324233"/>
    </source>
</evidence>
<keyword evidence="7" id="KW-0969">Cilium</keyword>
<keyword evidence="7" id="KW-0966">Cell projection</keyword>
<keyword evidence="5" id="KW-0472">Membrane</keyword>
<gene>
    <name evidence="7" type="ORF">OJF2_43020</name>
</gene>
<proteinExistence type="predicted"/>
<keyword evidence="2" id="KW-1003">Cell membrane</keyword>
<dbReference type="EMBL" id="CP042997">
    <property type="protein sequence ID" value="QEH35745.1"/>
    <property type="molecule type" value="Genomic_DNA"/>
</dbReference>
<dbReference type="RefSeq" id="WP_148595503.1">
    <property type="nucleotide sequence ID" value="NZ_CP042997.1"/>
</dbReference>
<keyword evidence="8" id="KW-1185">Reference proteome</keyword>
<feature type="chain" id="PRO_5022699283" evidence="6">
    <location>
        <begin position="24"/>
        <end position="161"/>
    </location>
</feature>
<keyword evidence="3" id="KW-0812">Transmembrane</keyword>
<evidence type="ECO:0000256" key="1">
    <source>
        <dbReference type="ARBA" id="ARBA00004236"/>
    </source>
</evidence>
<dbReference type="AlphaFoldDB" id="A0A5B9W6I6"/>
<evidence type="ECO:0000256" key="2">
    <source>
        <dbReference type="ARBA" id="ARBA00022475"/>
    </source>
</evidence>
<evidence type="ECO:0000256" key="4">
    <source>
        <dbReference type="ARBA" id="ARBA00022989"/>
    </source>
</evidence>
<evidence type="ECO:0000256" key="6">
    <source>
        <dbReference type="SAM" id="SignalP"/>
    </source>
</evidence>
<organism evidence="7 8">
    <name type="scientific">Aquisphaera giovannonii</name>
    <dbReference type="NCBI Taxonomy" id="406548"/>
    <lineage>
        <taxon>Bacteria</taxon>
        <taxon>Pseudomonadati</taxon>
        <taxon>Planctomycetota</taxon>
        <taxon>Planctomycetia</taxon>
        <taxon>Isosphaerales</taxon>
        <taxon>Isosphaeraceae</taxon>
        <taxon>Aquisphaera</taxon>
    </lineage>
</organism>
<sequence length="161" mass="15733" precursor="true">MFATPRRTIAAATFSLAALLASAAGPTSRAEEAGPVVVPPPSGRLPVLGLSGPSAPTDPEAARPSGGGWWLGTSGIALALAACGAASVAARRYRPQGSSGMVNVVGKVSLSPRHSIVLVRAGARVLLVGTGPQGAPSLLGELEGEALPLAADGTPRAGGEA</sequence>
<dbReference type="KEGG" id="agv:OJF2_43020"/>
<feature type="signal peptide" evidence="6">
    <location>
        <begin position="1"/>
        <end position="23"/>
    </location>
</feature>
<evidence type="ECO:0000313" key="7">
    <source>
        <dbReference type="EMBL" id="QEH35745.1"/>
    </source>
</evidence>